<evidence type="ECO:0000313" key="6">
    <source>
        <dbReference type="Proteomes" id="UP000002630"/>
    </source>
</evidence>
<comment type="subunit">
    <text evidence="3">Component of the lid subcomplex of the 19S proteasome regulatory particle complex (also named PA700 complex). The 26S proteasome consists of a 20S proteasome core and two 19S regulatory subunits.</text>
</comment>
<dbReference type="AlphaFoldDB" id="D7FT21"/>
<dbReference type="SUPFAM" id="SSF46785">
    <property type="entry name" value="Winged helix' DNA-binding domain"/>
    <property type="match status" value="1"/>
</dbReference>
<dbReference type="Proteomes" id="UP000002630">
    <property type="component" value="Linkage Group LG28"/>
</dbReference>
<dbReference type="EMBL" id="FN649753">
    <property type="protein sequence ID" value="CBJ31312.1"/>
    <property type="molecule type" value="Genomic_DNA"/>
</dbReference>
<dbReference type="InterPro" id="IPR040773">
    <property type="entry name" value="Rpn6_N"/>
</dbReference>
<evidence type="ECO:0000259" key="4">
    <source>
        <dbReference type="PROSITE" id="PS50250"/>
    </source>
</evidence>
<keyword evidence="6" id="KW-1185">Reference proteome</keyword>
<feature type="domain" description="PCI" evidence="4">
    <location>
        <begin position="248"/>
        <end position="416"/>
    </location>
</feature>
<proteinExistence type="inferred from homology"/>
<accession>D7FT21</accession>
<dbReference type="PANTHER" id="PTHR10678">
    <property type="entry name" value="26S PROTEASOME NON-ATPASE REGULATORY SUBUNIT 11/COP9 SIGNALOSOME COMPLEX SUBUNIT 2"/>
    <property type="match status" value="1"/>
</dbReference>
<dbReference type="SUPFAM" id="SSF48452">
    <property type="entry name" value="TPR-like"/>
    <property type="match status" value="1"/>
</dbReference>
<dbReference type="PROSITE" id="PS50250">
    <property type="entry name" value="PCI"/>
    <property type="match status" value="1"/>
</dbReference>
<evidence type="ECO:0000256" key="2">
    <source>
        <dbReference type="ARBA" id="ARBA00022942"/>
    </source>
</evidence>
<organism evidence="5 6">
    <name type="scientific">Ectocarpus siliculosus</name>
    <name type="common">Brown alga</name>
    <name type="synonym">Conferva siliculosa</name>
    <dbReference type="NCBI Taxonomy" id="2880"/>
    <lineage>
        <taxon>Eukaryota</taxon>
        <taxon>Sar</taxon>
        <taxon>Stramenopiles</taxon>
        <taxon>Ochrophyta</taxon>
        <taxon>PX clade</taxon>
        <taxon>Phaeophyceae</taxon>
        <taxon>Ectocarpales</taxon>
        <taxon>Ectocarpaceae</taxon>
        <taxon>Ectocarpus</taxon>
    </lineage>
</organism>
<gene>
    <name evidence="5" type="ORF">Esi_0244_0005</name>
</gene>
<dbReference type="GO" id="GO:0000502">
    <property type="term" value="C:proteasome complex"/>
    <property type="evidence" value="ECO:0007669"/>
    <property type="project" value="UniProtKB-KW"/>
</dbReference>
<dbReference type="Pfam" id="PF01399">
    <property type="entry name" value="PCI"/>
    <property type="match status" value="1"/>
</dbReference>
<comment type="similarity">
    <text evidence="1">Belongs to the proteasome subunit S9 family.</text>
</comment>
<dbReference type="InterPro" id="IPR050871">
    <property type="entry name" value="26S_Proteasome/COP9_Components"/>
</dbReference>
<dbReference type="InterPro" id="IPR036390">
    <property type="entry name" value="WH_DNA-bd_sf"/>
</dbReference>
<dbReference type="InterPro" id="IPR011990">
    <property type="entry name" value="TPR-like_helical_dom_sf"/>
</dbReference>
<dbReference type="eggNOG" id="KOG1463">
    <property type="taxonomic scope" value="Eukaryota"/>
</dbReference>
<dbReference type="Gene3D" id="1.25.40.570">
    <property type="match status" value="1"/>
</dbReference>
<keyword evidence="2" id="KW-0647">Proteasome</keyword>
<dbReference type="OrthoDB" id="1418352at2759"/>
<evidence type="ECO:0000256" key="3">
    <source>
        <dbReference type="ARBA" id="ARBA00062507"/>
    </source>
</evidence>
<dbReference type="InParanoid" id="D7FT21"/>
<dbReference type="Pfam" id="PF18055">
    <property type="entry name" value="RPN6_N"/>
    <property type="match status" value="1"/>
</dbReference>
<evidence type="ECO:0000313" key="5">
    <source>
        <dbReference type="EMBL" id="CBJ31312.1"/>
    </source>
</evidence>
<dbReference type="FunFam" id="1.25.40.570:FF:000016">
    <property type="entry name" value="26S proteasome regulatory subunit"/>
    <property type="match status" value="1"/>
</dbReference>
<protein>
    <recommendedName>
        <fullName evidence="4">PCI domain-containing protein</fullName>
    </recommendedName>
</protein>
<name>D7FT21_ECTSI</name>
<reference evidence="5 6" key="1">
    <citation type="journal article" date="2010" name="Nature">
        <title>The Ectocarpus genome and the independent evolution of multicellularity in brown algae.</title>
        <authorList>
            <person name="Cock J.M."/>
            <person name="Sterck L."/>
            <person name="Rouze P."/>
            <person name="Scornet D."/>
            <person name="Allen A.E."/>
            <person name="Amoutzias G."/>
            <person name="Anthouard V."/>
            <person name="Artiguenave F."/>
            <person name="Aury J.M."/>
            <person name="Badger J.H."/>
            <person name="Beszteri B."/>
            <person name="Billiau K."/>
            <person name="Bonnet E."/>
            <person name="Bothwell J.H."/>
            <person name="Bowler C."/>
            <person name="Boyen C."/>
            <person name="Brownlee C."/>
            <person name="Carrano C.J."/>
            <person name="Charrier B."/>
            <person name="Cho G.Y."/>
            <person name="Coelho S.M."/>
            <person name="Collen J."/>
            <person name="Corre E."/>
            <person name="Da Silva C."/>
            <person name="Delage L."/>
            <person name="Delaroque N."/>
            <person name="Dittami S.M."/>
            <person name="Doulbeau S."/>
            <person name="Elias M."/>
            <person name="Farnham G."/>
            <person name="Gachon C.M."/>
            <person name="Gschloessl B."/>
            <person name="Heesch S."/>
            <person name="Jabbari K."/>
            <person name="Jubin C."/>
            <person name="Kawai H."/>
            <person name="Kimura K."/>
            <person name="Kloareg B."/>
            <person name="Kupper F.C."/>
            <person name="Lang D."/>
            <person name="Le Bail A."/>
            <person name="Leblanc C."/>
            <person name="Lerouge P."/>
            <person name="Lohr M."/>
            <person name="Lopez P.J."/>
            <person name="Martens C."/>
            <person name="Maumus F."/>
            <person name="Michel G."/>
            <person name="Miranda-Saavedra D."/>
            <person name="Morales J."/>
            <person name="Moreau H."/>
            <person name="Motomura T."/>
            <person name="Nagasato C."/>
            <person name="Napoli C.A."/>
            <person name="Nelson D.R."/>
            <person name="Nyvall-Collen P."/>
            <person name="Peters A.F."/>
            <person name="Pommier C."/>
            <person name="Potin P."/>
            <person name="Poulain J."/>
            <person name="Quesneville H."/>
            <person name="Read B."/>
            <person name="Rensing S.A."/>
            <person name="Ritter A."/>
            <person name="Rousvoal S."/>
            <person name="Samanta M."/>
            <person name="Samson G."/>
            <person name="Schroeder D.C."/>
            <person name="Segurens B."/>
            <person name="Strittmatter M."/>
            <person name="Tonon T."/>
            <person name="Tregear J.W."/>
            <person name="Valentin K."/>
            <person name="von Dassow P."/>
            <person name="Yamagishi T."/>
            <person name="Van de Peer Y."/>
            <person name="Wincker P."/>
        </authorList>
    </citation>
    <scope>NUCLEOTIDE SEQUENCE [LARGE SCALE GENOMIC DNA]</scope>
    <source>
        <strain evidence="6">Ec32 / CCAP1310/4</strain>
    </source>
</reference>
<sequence>MWQPEVVGMDVDGEAVEEYDEGRDLRKKLDEITAALGETGDQAAAILGYREVLDYVCTDAAGPSESVGKVKEEAIYGLAKAYADSRRFSDVVDLLKTASPFFGTIPKARTAKIVRTIIDIVSKVPDSLELQDALCRQVVAWCKTEKRNFLRQRIQSRQAGLLFEQGKYQNAVALLNKLLRELKRMDDKQLLVETHLVEARVHNALRNTPKAKAALTAARTAGNSIYISPIMQAELDDMSGTLHCEEGDYKTSFSYFLESYEAFDSQEDSRALRSLKYMLLCKVLQGSASEVGAILAGKWGVKHTGAELDAMSEVAKSAKNRSLEEFDAAVSVHGKTLEKDLLIKHHLGILYDQLLESNLLKIIQPFSCVELDHVAELIKLPVDKVELKLSQMILDKKLLGILDQGKGQLVIYEEAVGDKVFTDGLEVMSNMGAVVNSLFSRVQKNLVQTI</sequence>
<dbReference type="FunCoup" id="D7FT21">
    <property type="interactions" value="507"/>
</dbReference>
<dbReference type="SMART" id="SM00088">
    <property type="entry name" value="PINT"/>
    <property type="match status" value="1"/>
</dbReference>
<dbReference type="EMBL" id="FN648425">
    <property type="protein sequence ID" value="CBJ31312.1"/>
    <property type="molecule type" value="Genomic_DNA"/>
</dbReference>
<evidence type="ECO:0000256" key="1">
    <source>
        <dbReference type="ARBA" id="ARBA00007454"/>
    </source>
</evidence>
<dbReference type="InterPro" id="IPR000717">
    <property type="entry name" value="PCI_dom"/>
</dbReference>
<dbReference type="SMART" id="SM00753">
    <property type="entry name" value="PAM"/>
    <property type="match status" value="1"/>
</dbReference>
<dbReference type="STRING" id="2880.D7FT21"/>
<dbReference type="OMA" id="ESKIYHA"/>